<feature type="repeat" description="WD" evidence="1">
    <location>
        <begin position="7"/>
        <end position="48"/>
    </location>
</feature>
<dbReference type="PROSITE" id="PS50082">
    <property type="entry name" value="WD_REPEATS_2"/>
    <property type="match status" value="1"/>
</dbReference>
<gene>
    <name evidence="2" type="ORF">LAESUDRAFT_713660</name>
</gene>
<sequence>MSVGYRYKPHTAGVNRVLFDSSGTVILSCADDGFVFLWHLKERRALARCEHPAAVKNVIWTITSEGVPSFVSLCFDGRVFLWELNGYHNARLLLEWRMVGIDQHCTITESSLAFDATRHTLVIAMGSVFQIWALHSEVSLQCDLEAVAPGPIISHVQFVPHTDTLLVFYKVPKVILGYNVAREQIERQIAVNHHIGSAALIDSKHVILYDLTTGLRLHEIGINKTTQTLKFILPIRRRLPVRLVTCGGRQLIWSTSEENVLYLWEVASANCLRVVHCEGGALLFS</sequence>
<proteinExistence type="predicted"/>
<dbReference type="InterPro" id="IPR001680">
    <property type="entry name" value="WD40_rpt"/>
</dbReference>
<dbReference type="EMBL" id="KV427620">
    <property type="protein sequence ID" value="KZT07151.1"/>
    <property type="molecule type" value="Genomic_DNA"/>
</dbReference>
<dbReference type="Gene3D" id="2.130.10.10">
    <property type="entry name" value="YVTN repeat-like/Quinoprotein amine dehydrogenase"/>
    <property type="match status" value="1"/>
</dbReference>
<keyword evidence="1" id="KW-0853">WD repeat</keyword>
<dbReference type="OrthoDB" id="3238562at2759"/>
<dbReference type="Proteomes" id="UP000076871">
    <property type="component" value="Unassembled WGS sequence"/>
</dbReference>
<dbReference type="AlphaFoldDB" id="A0A165EJ08"/>
<dbReference type="InParanoid" id="A0A165EJ08"/>
<protein>
    <submittedName>
        <fullName evidence="2">Uncharacterized protein</fullName>
    </submittedName>
</protein>
<evidence type="ECO:0000313" key="3">
    <source>
        <dbReference type="Proteomes" id="UP000076871"/>
    </source>
</evidence>
<dbReference type="PROSITE" id="PS50294">
    <property type="entry name" value="WD_REPEATS_REGION"/>
    <property type="match status" value="1"/>
</dbReference>
<dbReference type="InterPro" id="IPR015943">
    <property type="entry name" value="WD40/YVTN_repeat-like_dom_sf"/>
</dbReference>
<accession>A0A165EJ08</accession>
<name>A0A165EJ08_9APHY</name>
<dbReference type="GeneID" id="63824026"/>
<keyword evidence="3" id="KW-1185">Reference proteome</keyword>
<organism evidence="2 3">
    <name type="scientific">Laetiporus sulphureus 93-53</name>
    <dbReference type="NCBI Taxonomy" id="1314785"/>
    <lineage>
        <taxon>Eukaryota</taxon>
        <taxon>Fungi</taxon>
        <taxon>Dikarya</taxon>
        <taxon>Basidiomycota</taxon>
        <taxon>Agaricomycotina</taxon>
        <taxon>Agaricomycetes</taxon>
        <taxon>Polyporales</taxon>
        <taxon>Laetiporus</taxon>
    </lineage>
</organism>
<evidence type="ECO:0000313" key="2">
    <source>
        <dbReference type="EMBL" id="KZT07151.1"/>
    </source>
</evidence>
<evidence type="ECO:0000256" key="1">
    <source>
        <dbReference type="PROSITE-ProRule" id="PRU00221"/>
    </source>
</evidence>
<dbReference type="InterPro" id="IPR036322">
    <property type="entry name" value="WD40_repeat_dom_sf"/>
</dbReference>
<dbReference type="SUPFAM" id="SSF50978">
    <property type="entry name" value="WD40 repeat-like"/>
    <property type="match status" value="1"/>
</dbReference>
<dbReference type="RefSeq" id="XP_040764891.1">
    <property type="nucleotide sequence ID" value="XM_040906997.1"/>
</dbReference>
<reference evidence="2 3" key="1">
    <citation type="journal article" date="2016" name="Mol. Biol. Evol.">
        <title>Comparative Genomics of Early-Diverging Mushroom-Forming Fungi Provides Insights into the Origins of Lignocellulose Decay Capabilities.</title>
        <authorList>
            <person name="Nagy L.G."/>
            <person name="Riley R."/>
            <person name="Tritt A."/>
            <person name="Adam C."/>
            <person name="Daum C."/>
            <person name="Floudas D."/>
            <person name="Sun H."/>
            <person name="Yadav J.S."/>
            <person name="Pangilinan J."/>
            <person name="Larsson K.H."/>
            <person name="Matsuura K."/>
            <person name="Barry K."/>
            <person name="Labutti K."/>
            <person name="Kuo R."/>
            <person name="Ohm R.A."/>
            <person name="Bhattacharya S.S."/>
            <person name="Shirouzu T."/>
            <person name="Yoshinaga Y."/>
            <person name="Martin F.M."/>
            <person name="Grigoriev I.V."/>
            <person name="Hibbett D.S."/>
        </authorList>
    </citation>
    <scope>NUCLEOTIDE SEQUENCE [LARGE SCALE GENOMIC DNA]</scope>
    <source>
        <strain evidence="2 3">93-53</strain>
    </source>
</reference>